<protein>
    <submittedName>
        <fullName evidence="9">Vacuolar protein sorting-associated protein 20</fullName>
    </submittedName>
</protein>
<dbReference type="Gene3D" id="6.10.250.1710">
    <property type="match status" value="1"/>
</dbReference>
<name>A0ABR4NN47_9SACH</name>
<feature type="compositionally biased region" description="Basic and acidic residues" evidence="8">
    <location>
        <begin position="184"/>
        <end position="211"/>
    </location>
</feature>
<sequence length="211" mass="24349">MGQKASKVHITETDRAILQIKRSKDEIHRYTKRTNNLIDTERSRLKLLIKENPKTYKKDVRVRLLLKKIHYQEHLLQQASDQLINLENMVSTLEFKMVESQFMEGLKNGNDLLKKLNAEFKDVDKVIDDVHEQIAYQNEIDEALSNSVVGTSNFEDEIDKELESLDKEINPSPELPSTNGLPSLKDKEGEVADEAHKEKEQNRVEEPLLAS</sequence>
<dbReference type="Pfam" id="PF03357">
    <property type="entry name" value="Snf7"/>
    <property type="match status" value="1"/>
</dbReference>
<dbReference type="PANTHER" id="PTHR22761:SF5">
    <property type="entry name" value="CHARGED MULTIVESICULAR BODY PROTEIN 6"/>
    <property type="match status" value="1"/>
</dbReference>
<comment type="caution">
    <text evidence="9">The sequence shown here is derived from an EMBL/GenBank/DDBJ whole genome shotgun (WGS) entry which is preliminary data.</text>
</comment>
<evidence type="ECO:0000313" key="9">
    <source>
        <dbReference type="EMBL" id="KAL3229215.1"/>
    </source>
</evidence>
<evidence type="ECO:0000256" key="6">
    <source>
        <dbReference type="ARBA" id="ARBA00023136"/>
    </source>
</evidence>
<evidence type="ECO:0000256" key="5">
    <source>
        <dbReference type="ARBA" id="ARBA00022927"/>
    </source>
</evidence>
<feature type="coiled-coil region" evidence="7">
    <location>
        <begin position="76"/>
        <end position="133"/>
    </location>
</feature>
<feature type="region of interest" description="Disordered" evidence="8">
    <location>
        <begin position="162"/>
        <end position="211"/>
    </location>
</feature>
<evidence type="ECO:0000256" key="3">
    <source>
        <dbReference type="ARBA" id="ARBA00022448"/>
    </source>
</evidence>
<keyword evidence="3" id="KW-0813">Transport</keyword>
<dbReference type="PANTHER" id="PTHR22761">
    <property type="entry name" value="CHARGED MULTIVESICULAR BODY PROTEIN"/>
    <property type="match status" value="1"/>
</dbReference>
<reference evidence="9 10" key="1">
    <citation type="submission" date="2024-05" db="EMBL/GenBank/DDBJ databases">
        <title>Long read based assembly of the Candida bracarensis genome reveals expanded adhesin content.</title>
        <authorList>
            <person name="Marcet-Houben M."/>
            <person name="Ksiezopolska E."/>
            <person name="Gabaldon T."/>
        </authorList>
    </citation>
    <scope>NUCLEOTIDE SEQUENCE [LARGE SCALE GENOMIC DNA]</scope>
    <source>
        <strain evidence="9 10">CBM6</strain>
    </source>
</reference>
<proteinExistence type="inferred from homology"/>
<evidence type="ECO:0000256" key="4">
    <source>
        <dbReference type="ARBA" id="ARBA00022753"/>
    </source>
</evidence>
<evidence type="ECO:0000256" key="1">
    <source>
        <dbReference type="ARBA" id="ARBA00004608"/>
    </source>
</evidence>
<evidence type="ECO:0000256" key="2">
    <source>
        <dbReference type="ARBA" id="ARBA00006190"/>
    </source>
</evidence>
<comment type="similarity">
    <text evidence="2">Belongs to the SNF7 family.</text>
</comment>
<keyword evidence="5" id="KW-0653">Protein transport</keyword>
<dbReference type="InterPro" id="IPR005024">
    <property type="entry name" value="Snf7_fam"/>
</dbReference>
<dbReference type="Proteomes" id="UP001623330">
    <property type="component" value="Unassembled WGS sequence"/>
</dbReference>
<keyword evidence="10" id="KW-1185">Reference proteome</keyword>
<keyword evidence="6" id="KW-0472">Membrane</keyword>
<gene>
    <name evidence="9" type="ORF">RNJ44_02302</name>
</gene>
<organism evidence="9 10">
    <name type="scientific">Nakaseomyces bracarensis</name>
    <dbReference type="NCBI Taxonomy" id="273131"/>
    <lineage>
        <taxon>Eukaryota</taxon>
        <taxon>Fungi</taxon>
        <taxon>Dikarya</taxon>
        <taxon>Ascomycota</taxon>
        <taxon>Saccharomycotina</taxon>
        <taxon>Saccharomycetes</taxon>
        <taxon>Saccharomycetales</taxon>
        <taxon>Saccharomycetaceae</taxon>
        <taxon>Nakaseomyces</taxon>
    </lineage>
</organism>
<comment type="subcellular location">
    <subcellularLocation>
        <location evidence="1">Endosome membrane</location>
    </subcellularLocation>
</comment>
<evidence type="ECO:0000256" key="7">
    <source>
        <dbReference type="SAM" id="Coils"/>
    </source>
</evidence>
<keyword evidence="7" id="KW-0175">Coiled coil</keyword>
<evidence type="ECO:0000313" key="10">
    <source>
        <dbReference type="Proteomes" id="UP001623330"/>
    </source>
</evidence>
<accession>A0ABR4NN47</accession>
<evidence type="ECO:0000256" key="8">
    <source>
        <dbReference type="SAM" id="MobiDB-lite"/>
    </source>
</evidence>
<keyword evidence="4" id="KW-0967">Endosome</keyword>
<dbReference type="EMBL" id="JBEVYD010000012">
    <property type="protein sequence ID" value="KAL3229215.1"/>
    <property type="molecule type" value="Genomic_DNA"/>
</dbReference>